<dbReference type="Pfam" id="PF10893">
    <property type="entry name" value="Phage_186_Fil"/>
    <property type="match status" value="1"/>
</dbReference>
<dbReference type="EMBL" id="OW995941">
    <property type="protein sequence ID" value="CAH6582108.1"/>
    <property type="molecule type" value="Genomic_DNA"/>
</dbReference>
<proteinExistence type="predicted"/>
<sequence length="97" mass="11357">MLSQETRAGRGVVSRHFLNMTEINMDLTQCPSLASLLTHGQQITHRQHQRGWIETPDGRFFQPKAADVQFVKNCRVPFMSRPRNKRRWFSRLMGIFA</sequence>
<protein>
    <recommendedName>
        <fullName evidence="3">DUF2724 domain-containing protein</fullName>
    </recommendedName>
</protein>
<reference evidence="1" key="1">
    <citation type="submission" date="2022-05" db="EMBL/GenBank/DDBJ databases">
        <authorList>
            <person name="Alioto T."/>
            <person name="Alioto T."/>
            <person name="Gomez Garrido J."/>
        </authorList>
    </citation>
    <scope>NUCLEOTIDE SEQUENCE</scope>
    <source>
        <strain evidence="1">112</strain>
    </source>
</reference>
<evidence type="ECO:0000313" key="2">
    <source>
        <dbReference type="Proteomes" id="UP000789647"/>
    </source>
</evidence>
<gene>
    <name evidence="1" type="ORF">AI2935V1_1907</name>
</gene>
<dbReference type="InterPro" id="IPR021221">
    <property type="entry name" value="Fil"/>
</dbReference>
<dbReference type="AlphaFoldDB" id="A0AAD1TUJ3"/>
<dbReference type="Proteomes" id="UP000789647">
    <property type="component" value="Chromosome"/>
</dbReference>
<evidence type="ECO:0000313" key="1">
    <source>
        <dbReference type="EMBL" id="CAH6582108.1"/>
    </source>
</evidence>
<accession>A0AAD1TUJ3</accession>
<name>A0AAD1TUJ3_CITFR</name>
<evidence type="ECO:0008006" key="3">
    <source>
        <dbReference type="Google" id="ProtNLM"/>
    </source>
</evidence>
<organism evidence="1 2">
    <name type="scientific">Citrobacter freundii</name>
    <dbReference type="NCBI Taxonomy" id="546"/>
    <lineage>
        <taxon>Bacteria</taxon>
        <taxon>Pseudomonadati</taxon>
        <taxon>Pseudomonadota</taxon>
        <taxon>Gammaproteobacteria</taxon>
        <taxon>Enterobacterales</taxon>
        <taxon>Enterobacteriaceae</taxon>
        <taxon>Citrobacter</taxon>
        <taxon>Citrobacter freundii complex</taxon>
    </lineage>
</organism>